<organism evidence="4 5">
    <name type="scientific">Oceanibaculum indicum</name>
    <dbReference type="NCBI Taxonomy" id="526216"/>
    <lineage>
        <taxon>Bacteria</taxon>
        <taxon>Pseudomonadati</taxon>
        <taxon>Pseudomonadota</taxon>
        <taxon>Alphaproteobacteria</taxon>
        <taxon>Rhodospirillales</taxon>
        <taxon>Oceanibaculaceae</taxon>
        <taxon>Oceanibaculum</taxon>
    </lineage>
</organism>
<dbReference type="InterPro" id="IPR038139">
    <property type="entry name" value="NlpE_C_sf"/>
</dbReference>
<name>A0A420WHE5_9PROT</name>
<gene>
    <name evidence="4" type="ORF">BCL74_2378</name>
</gene>
<comment type="caution">
    <text evidence="4">The sequence shown here is derived from an EMBL/GenBank/DDBJ whole genome shotgun (WGS) entry which is preliminary data.</text>
</comment>
<reference evidence="4 5" key="1">
    <citation type="submission" date="2018-10" db="EMBL/GenBank/DDBJ databases">
        <title>Comparative analysis of microorganisms from saline springs in Andes Mountain Range, Colombia.</title>
        <authorList>
            <person name="Rubin E."/>
        </authorList>
    </citation>
    <scope>NUCLEOTIDE SEQUENCE [LARGE SCALE GENOMIC DNA]</scope>
    <source>
        <strain evidence="4 5">USBA 36</strain>
    </source>
</reference>
<keyword evidence="4" id="KW-0346">Stress response</keyword>
<dbReference type="Gene3D" id="2.40.50.540">
    <property type="match status" value="1"/>
</dbReference>
<dbReference type="PANTHER" id="PTHR35535">
    <property type="entry name" value="HEAT SHOCK PROTEIN HSLJ"/>
    <property type="match status" value="1"/>
</dbReference>
<evidence type="ECO:0000256" key="1">
    <source>
        <dbReference type="SAM" id="SignalP"/>
    </source>
</evidence>
<feature type="domain" description="DUF306" evidence="2">
    <location>
        <begin position="252"/>
        <end position="362"/>
    </location>
</feature>
<dbReference type="InterPro" id="IPR033450">
    <property type="entry name" value="NlpE_C"/>
</dbReference>
<feature type="domain" description="NlpE C-terminal OB" evidence="3">
    <location>
        <begin position="156"/>
        <end position="245"/>
    </location>
</feature>
<feature type="chain" id="PRO_5019096880" evidence="1">
    <location>
        <begin position="21"/>
        <end position="368"/>
    </location>
</feature>
<sequence>MRPTLSLSIVALGLTLAACATDQHITEGPMTPPAMPASFVAANGLSLPGNYAGVLPCADCPGIKHGLTLRPDQSYALRRTYLERNLSEESIGRWHADPARRTLILGSEEAGTPEVLRLEIMGNGTLRLLDRTGQPIASTLPYELTRQMDAAPLEPVLPLRGAFTYMADAPRLTECRTGNSYPVAMEGEYLALERAYLAAKPKGAAPLTAEFKGALTQRPRMDGPGNEPTILVQRFDRLSTERACDPGVPASNTLANGYWRLIALEGEPVAPTEGGREPYLLLLPEPARYAANAGCNQIAGGYRLEGDTLRFGDGLATRMACPEPAMSREAALTDVLKETATWRIDGDRLSLLDEAGRQRAQFLAVYRP</sequence>
<proteinExistence type="predicted"/>
<dbReference type="EMBL" id="RBIG01000002">
    <property type="protein sequence ID" value="RKQ70430.1"/>
    <property type="molecule type" value="Genomic_DNA"/>
</dbReference>
<dbReference type="RefSeq" id="WP_121220202.1">
    <property type="nucleotide sequence ID" value="NZ_RBIG01000002.1"/>
</dbReference>
<evidence type="ECO:0000259" key="2">
    <source>
        <dbReference type="Pfam" id="PF03724"/>
    </source>
</evidence>
<evidence type="ECO:0000259" key="3">
    <source>
        <dbReference type="Pfam" id="PF17185"/>
    </source>
</evidence>
<dbReference type="PROSITE" id="PS51257">
    <property type="entry name" value="PROKAR_LIPOPROTEIN"/>
    <property type="match status" value="1"/>
</dbReference>
<keyword evidence="1" id="KW-0732">Signal</keyword>
<evidence type="ECO:0000313" key="5">
    <source>
        <dbReference type="Proteomes" id="UP000277424"/>
    </source>
</evidence>
<evidence type="ECO:0000313" key="4">
    <source>
        <dbReference type="EMBL" id="RKQ70430.1"/>
    </source>
</evidence>
<protein>
    <submittedName>
        <fullName evidence="4">Heat shock protein HslJ</fullName>
    </submittedName>
</protein>
<dbReference type="InterPro" id="IPR038670">
    <property type="entry name" value="HslJ-like_sf"/>
</dbReference>
<dbReference type="Proteomes" id="UP000277424">
    <property type="component" value="Unassembled WGS sequence"/>
</dbReference>
<dbReference type="AlphaFoldDB" id="A0A420WHE5"/>
<dbReference type="Gene3D" id="2.40.128.640">
    <property type="match status" value="1"/>
</dbReference>
<dbReference type="PANTHER" id="PTHR35535:SF2">
    <property type="entry name" value="DUF306 DOMAIN-CONTAINING PROTEIN"/>
    <property type="match status" value="1"/>
</dbReference>
<dbReference type="InterPro" id="IPR007298">
    <property type="entry name" value="Cu-R_lipoprotein_NlpE"/>
</dbReference>
<dbReference type="Gene3D" id="2.40.128.270">
    <property type="match status" value="1"/>
</dbReference>
<feature type="signal peptide" evidence="1">
    <location>
        <begin position="1"/>
        <end position="20"/>
    </location>
</feature>
<dbReference type="Pfam" id="PF03724">
    <property type="entry name" value="META"/>
    <property type="match status" value="1"/>
</dbReference>
<dbReference type="Pfam" id="PF04170">
    <property type="entry name" value="NlpE"/>
    <property type="match status" value="1"/>
</dbReference>
<dbReference type="InterPro" id="IPR005184">
    <property type="entry name" value="DUF306_Meta_HslJ"/>
</dbReference>
<accession>A0A420WHE5</accession>
<dbReference type="InterPro" id="IPR053147">
    <property type="entry name" value="Hsp_HslJ-like"/>
</dbReference>
<dbReference type="Pfam" id="PF17185">
    <property type="entry name" value="NlpE_C"/>
    <property type="match status" value="1"/>
</dbReference>
<dbReference type="OrthoDB" id="9809132at2"/>